<reference evidence="2 3" key="1">
    <citation type="submission" date="2015-12" db="EMBL/GenBank/DDBJ databases">
        <authorList>
            <person name="Shamseldin A."/>
            <person name="Moawad H."/>
            <person name="Abd El-Rahim W.M."/>
            <person name="Sadowsky M.J."/>
        </authorList>
    </citation>
    <scope>NUCLEOTIDE SEQUENCE [LARGE SCALE GENOMIC DNA]</scope>
    <source>
        <strain evidence="2 3">SJ5A-1</strain>
    </source>
</reference>
<dbReference type="Pfam" id="PF08240">
    <property type="entry name" value="ADH_N"/>
    <property type="match status" value="1"/>
</dbReference>
<dbReference type="InterPro" id="IPR036291">
    <property type="entry name" value="NAD(P)-bd_dom_sf"/>
</dbReference>
<dbReference type="GO" id="GO:0016491">
    <property type="term" value="F:oxidoreductase activity"/>
    <property type="evidence" value="ECO:0007669"/>
    <property type="project" value="InterPro"/>
</dbReference>
<dbReference type="InterPro" id="IPR002364">
    <property type="entry name" value="Quin_OxRdtase/zeta-crystal_CS"/>
</dbReference>
<dbReference type="InterPro" id="IPR052733">
    <property type="entry name" value="Chloroplast_QOR"/>
</dbReference>
<dbReference type="Pfam" id="PF13602">
    <property type="entry name" value="ADH_zinc_N_2"/>
    <property type="match status" value="1"/>
</dbReference>
<sequence>MQAAIYTAYGAADQVRVTQRPVPAPGAKEVLIRVGAAALTTADWRLRASAFPGMLWLPGRLMTGLFAPKQQVLGNSMAGTVVAVGAAVTRFSVGQRVFGFVGHGAHAEYLAVSEEAALVPTPEALDDAGAAALPFGALSALVFLRDVAQLATGQHVLIVGASGGVGAYATQIARAMGAHVTAVAGPGRDAALRGLGAHRVIDYRQEDPDAARAAYDVVLDTVGATSWRQMRRAIRPGGVYVPLNFTQREIWHALRAKLTGGPRVALAVSGDTAEDLAEITAMVQAGTLRPVIDSRFPLARIAEAHAKVESRHALGTVVIDMADAASPARAA</sequence>
<accession>A0A0W7WJ16</accession>
<dbReference type="InterPro" id="IPR013154">
    <property type="entry name" value="ADH-like_N"/>
</dbReference>
<dbReference type="GO" id="GO:0008270">
    <property type="term" value="F:zinc ion binding"/>
    <property type="evidence" value="ECO:0007669"/>
    <property type="project" value="InterPro"/>
</dbReference>
<dbReference type="RefSeq" id="WP_058862463.1">
    <property type="nucleotide sequence ID" value="NZ_LPXO01000006.1"/>
</dbReference>
<evidence type="ECO:0000313" key="3">
    <source>
        <dbReference type="Proteomes" id="UP000054396"/>
    </source>
</evidence>
<dbReference type="PANTHER" id="PTHR44013:SF1">
    <property type="entry name" value="ZINC-TYPE ALCOHOL DEHYDROGENASE-LIKE PROTEIN C16A3.02C"/>
    <property type="match status" value="1"/>
</dbReference>
<feature type="domain" description="Enoyl reductase (ER)" evidence="1">
    <location>
        <begin position="10"/>
        <end position="319"/>
    </location>
</feature>
<dbReference type="SUPFAM" id="SSF50129">
    <property type="entry name" value="GroES-like"/>
    <property type="match status" value="1"/>
</dbReference>
<dbReference type="InterPro" id="IPR020843">
    <property type="entry name" value="ER"/>
</dbReference>
<dbReference type="Gene3D" id="3.40.50.720">
    <property type="entry name" value="NAD(P)-binding Rossmann-like Domain"/>
    <property type="match status" value="1"/>
</dbReference>
<dbReference type="SMART" id="SM00829">
    <property type="entry name" value="PKS_ER"/>
    <property type="match status" value="1"/>
</dbReference>
<comment type="caution">
    <text evidence="2">The sequence shown here is derived from an EMBL/GenBank/DDBJ whole genome shotgun (WGS) entry which is preliminary data.</text>
</comment>
<dbReference type="PROSITE" id="PS01162">
    <property type="entry name" value="QOR_ZETA_CRYSTAL"/>
    <property type="match status" value="1"/>
</dbReference>
<dbReference type="AlphaFoldDB" id="A0A0W7WJ16"/>
<gene>
    <name evidence="2" type="ORF">AVJ23_12185</name>
</gene>
<dbReference type="Gene3D" id="3.90.180.10">
    <property type="entry name" value="Medium-chain alcohol dehydrogenases, catalytic domain"/>
    <property type="match status" value="1"/>
</dbReference>
<name>A0A0W7WJ16_9RHOB</name>
<dbReference type="STRING" id="1685382.AVJ23_12185"/>
<dbReference type="CDD" id="cd08267">
    <property type="entry name" value="MDR1"/>
    <property type="match status" value="1"/>
</dbReference>
<dbReference type="InterPro" id="IPR011032">
    <property type="entry name" value="GroES-like_sf"/>
</dbReference>
<dbReference type="EMBL" id="LPXO01000006">
    <property type="protein sequence ID" value="KUF10624.1"/>
    <property type="molecule type" value="Genomic_DNA"/>
</dbReference>
<organism evidence="2 3">
    <name type="scientific">Pseudoponticoccus marisrubri</name>
    <dbReference type="NCBI Taxonomy" id="1685382"/>
    <lineage>
        <taxon>Bacteria</taxon>
        <taxon>Pseudomonadati</taxon>
        <taxon>Pseudomonadota</taxon>
        <taxon>Alphaproteobacteria</taxon>
        <taxon>Rhodobacterales</taxon>
        <taxon>Roseobacteraceae</taxon>
        <taxon>Pseudoponticoccus</taxon>
    </lineage>
</organism>
<proteinExistence type="predicted"/>
<evidence type="ECO:0000259" key="1">
    <source>
        <dbReference type="SMART" id="SM00829"/>
    </source>
</evidence>
<dbReference type="SUPFAM" id="SSF51735">
    <property type="entry name" value="NAD(P)-binding Rossmann-fold domains"/>
    <property type="match status" value="1"/>
</dbReference>
<evidence type="ECO:0000313" key="2">
    <source>
        <dbReference type="EMBL" id="KUF10624.1"/>
    </source>
</evidence>
<protein>
    <recommendedName>
        <fullName evidence="1">Enoyl reductase (ER) domain-containing protein</fullName>
    </recommendedName>
</protein>
<dbReference type="Proteomes" id="UP000054396">
    <property type="component" value="Unassembled WGS sequence"/>
</dbReference>
<dbReference type="PANTHER" id="PTHR44013">
    <property type="entry name" value="ZINC-TYPE ALCOHOL DEHYDROGENASE-LIKE PROTEIN C16A3.02C"/>
    <property type="match status" value="1"/>
</dbReference>
<keyword evidence="3" id="KW-1185">Reference proteome</keyword>